<dbReference type="SUPFAM" id="SSF53448">
    <property type="entry name" value="Nucleotide-diphospho-sugar transferases"/>
    <property type="match status" value="1"/>
</dbReference>
<dbReference type="CDD" id="cd00761">
    <property type="entry name" value="Glyco_tranf_GTA_type"/>
    <property type="match status" value="1"/>
</dbReference>
<dbReference type="PANTHER" id="PTHR22916">
    <property type="entry name" value="GLYCOSYLTRANSFERASE"/>
    <property type="match status" value="1"/>
</dbReference>
<dbReference type="RefSeq" id="WP_183469334.1">
    <property type="nucleotide sequence ID" value="NZ_JACIBX010000001.1"/>
</dbReference>
<dbReference type="Pfam" id="PF00535">
    <property type="entry name" value="Glycos_transf_2"/>
    <property type="match status" value="1"/>
</dbReference>
<name>A0ABR6HK48_9RHOB</name>
<dbReference type="Gene3D" id="3.90.550.10">
    <property type="entry name" value="Spore Coat Polysaccharide Biosynthesis Protein SpsA, Chain A"/>
    <property type="match status" value="1"/>
</dbReference>
<evidence type="ECO:0000313" key="2">
    <source>
        <dbReference type="EMBL" id="MBB3710833.1"/>
    </source>
</evidence>
<dbReference type="EMBL" id="JACIBX010000001">
    <property type="protein sequence ID" value="MBB3710833.1"/>
    <property type="molecule type" value="Genomic_DNA"/>
</dbReference>
<protein>
    <submittedName>
        <fullName evidence="2">Glycosyltransferase involved in cell wall biosynthesis</fullName>
    </submittedName>
</protein>
<proteinExistence type="predicted"/>
<gene>
    <name evidence="2" type="ORF">FHS00_000386</name>
</gene>
<evidence type="ECO:0000313" key="3">
    <source>
        <dbReference type="Proteomes" id="UP000576152"/>
    </source>
</evidence>
<feature type="domain" description="Glycosyltransferase 2-like" evidence="1">
    <location>
        <begin position="8"/>
        <end position="127"/>
    </location>
</feature>
<dbReference type="PANTHER" id="PTHR22916:SF3">
    <property type="entry name" value="UDP-GLCNAC:BETAGAL BETA-1,3-N-ACETYLGLUCOSAMINYLTRANSFERASE-LIKE PROTEIN 1"/>
    <property type="match status" value="1"/>
</dbReference>
<dbReference type="InterPro" id="IPR001173">
    <property type="entry name" value="Glyco_trans_2-like"/>
</dbReference>
<organism evidence="2 3">
    <name type="scientific">Limimaricola variabilis</name>
    <dbReference type="NCBI Taxonomy" id="1492771"/>
    <lineage>
        <taxon>Bacteria</taxon>
        <taxon>Pseudomonadati</taxon>
        <taxon>Pseudomonadota</taxon>
        <taxon>Alphaproteobacteria</taxon>
        <taxon>Rhodobacterales</taxon>
        <taxon>Paracoccaceae</taxon>
        <taxon>Limimaricola</taxon>
    </lineage>
</organism>
<sequence length="317" mass="35041">MTPAPQISVVINNYNYGRFLATAIDSALAQRGVRAEIIVVDDGSTDRSAEVIRGYGSRITPIFQPNMGQAAAINAGVARSRAPLIAFLDADDWWSPDKLSRVLAAHAAAPRAGLIYHRLQPSFSDGKRAFAPIPRSLCSGEMARRLLRSGGLWPFPMTSSLTVTRVAWTMAGDIPDGFRISADAWITGIVPFLGPVVALPDALGAYRIHDNAWYRARDDRDMLMRRVAHWQETVRVTNLALTALRLRGQVRLRDHFDHQVAVARLGHPDAPGPLRLLGLGLRNPGEPNLARRLRRTLRALIHLRRDRAQLAEVVRPS</sequence>
<dbReference type="Proteomes" id="UP000576152">
    <property type="component" value="Unassembled WGS sequence"/>
</dbReference>
<dbReference type="InterPro" id="IPR029044">
    <property type="entry name" value="Nucleotide-diphossugar_trans"/>
</dbReference>
<accession>A0ABR6HK48</accession>
<reference evidence="2 3" key="1">
    <citation type="submission" date="2020-08" db="EMBL/GenBank/DDBJ databases">
        <title>Genomic Encyclopedia of Type Strains, Phase III (KMG-III): the genomes of soil and plant-associated and newly described type strains.</title>
        <authorList>
            <person name="Whitman W."/>
        </authorList>
    </citation>
    <scope>NUCLEOTIDE SEQUENCE [LARGE SCALE GENOMIC DNA]</scope>
    <source>
        <strain evidence="2 3">CECT 8572</strain>
    </source>
</reference>
<keyword evidence="3" id="KW-1185">Reference proteome</keyword>
<evidence type="ECO:0000259" key="1">
    <source>
        <dbReference type="Pfam" id="PF00535"/>
    </source>
</evidence>
<comment type="caution">
    <text evidence="2">The sequence shown here is derived from an EMBL/GenBank/DDBJ whole genome shotgun (WGS) entry which is preliminary data.</text>
</comment>